<keyword evidence="2" id="KW-1185">Reference proteome</keyword>
<dbReference type="Proteomes" id="UP001597413">
    <property type="component" value="Unassembled WGS sequence"/>
</dbReference>
<dbReference type="SUPFAM" id="SSF52266">
    <property type="entry name" value="SGNH hydrolase"/>
    <property type="match status" value="1"/>
</dbReference>
<dbReference type="RefSeq" id="WP_377386998.1">
    <property type="nucleotide sequence ID" value="NZ_JBHUIX010000003.1"/>
</dbReference>
<reference evidence="2" key="1">
    <citation type="journal article" date="2019" name="Int. J. Syst. Evol. Microbiol.">
        <title>The Global Catalogue of Microorganisms (GCM) 10K type strain sequencing project: providing services to taxonomists for standard genome sequencing and annotation.</title>
        <authorList>
            <consortium name="The Broad Institute Genomics Platform"/>
            <consortium name="The Broad Institute Genome Sequencing Center for Infectious Disease"/>
            <person name="Wu L."/>
            <person name="Ma J."/>
        </authorList>
    </citation>
    <scope>NUCLEOTIDE SEQUENCE [LARGE SCALE GENOMIC DNA]</scope>
    <source>
        <strain evidence="2">CCUG 55131</strain>
    </source>
</reference>
<dbReference type="EMBL" id="JBHUIX010000003">
    <property type="protein sequence ID" value="MFD2173081.1"/>
    <property type="molecule type" value="Genomic_DNA"/>
</dbReference>
<comment type="caution">
    <text evidence="1">The sequence shown here is derived from an EMBL/GenBank/DDBJ whole genome shotgun (WGS) entry which is preliminary data.</text>
</comment>
<accession>A0ABW5A658</accession>
<evidence type="ECO:0000313" key="2">
    <source>
        <dbReference type="Proteomes" id="UP001597413"/>
    </source>
</evidence>
<protein>
    <recommendedName>
        <fullName evidence="3">SGNH/GDSL hydrolase family protein</fullName>
    </recommendedName>
</protein>
<gene>
    <name evidence="1" type="ORF">ACFSM0_03135</name>
</gene>
<sequence length="227" mass="24562">MKPDVLLIGDSHTIALEDGAKALGITTEAFRIGGAGWHEGKFAWSADGIIPRASPMGRNAIEAIRARHGVSNILHLGAPVVTTVGFHLGSLVRGLRWNNHQVLGPDGVAPDQGLLISENFLTHYIQSMRTQHLRVLRRMAREAKVIVVPPPPLNLDGNGLCARAILIRWMRKSGLTVFDPMQELLDGAPALPGRFLDASDPNHANAAFGQMVMEALRTRGLIETQSA</sequence>
<name>A0ABW5A658_9RHOB</name>
<organism evidence="1 2">
    <name type="scientific">Rhodobacter lacus</name>
    <dbReference type="NCBI Taxonomy" id="1641972"/>
    <lineage>
        <taxon>Bacteria</taxon>
        <taxon>Pseudomonadati</taxon>
        <taxon>Pseudomonadota</taxon>
        <taxon>Alphaproteobacteria</taxon>
        <taxon>Rhodobacterales</taxon>
        <taxon>Rhodobacter group</taxon>
        <taxon>Rhodobacter</taxon>
    </lineage>
</organism>
<evidence type="ECO:0000313" key="1">
    <source>
        <dbReference type="EMBL" id="MFD2173081.1"/>
    </source>
</evidence>
<evidence type="ECO:0008006" key="3">
    <source>
        <dbReference type="Google" id="ProtNLM"/>
    </source>
</evidence>
<proteinExistence type="predicted"/>